<dbReference type="PANTHER" id="PTHR11609:SF5">
    <property type="entry name" value="PHOSPHORIBOSYLAMINOIMIDAZOLE CARBOXYLASE"/>
    <property type="match status" value="1"/>
</dbReference>
<organism evidence="7 8">
    <name type="scientific">Psychrosphaera algicola</name>
    <dbReference type="NCBI Taxonomy" id="3023714"/>
    <lineage>
        <taxon>Bacteria</taxon>
        <taxon>Pseudomonadati</taxon>
        <taxon>Pseudomonadota</taxon>
        <taxon>Gammaproteobacteria</taxon>
        <taxon>Alteromonadales</taxon>
        <taxon>Pseudoalteromonadaceae</taxon>
        <taxon>Psychrosphaera</taxon>
    </lineage>
</organism>
<keyword evidence="8" id="KW-1185">Reference proteome</keyword>
<evidence type="ECO:0000313" key="7">
    <source>
        <dbReference type="EMBL" id="MDC2888380.1"/>
    </source>
</evidence>
<dbReference type="InterPro" id="IPR054350">
    <property type="entry name" value="PurT/PurK_preATP-grasp"/>
</dbReference>
<dbReference type="InterPro" id="IPR013815">
    <property type="entry name" value="ATP_grasp_subdomain_1"/>
</dbReference>
<feature type="domain" description="ATP-grasp" evidence="6">
    <location>
        <begin position="113"/>
        <end position="285"/>
    </location>
</feature>
<dbReference type="InterPro" id="IPR011761">
    <property type="entry name" value="ATP-grasp"/>
</dbReference>
<dbReference type="RefSeq" id="WP_272180009.1">
    <property type="nucleotide sequence ID" value="NZ_JAQOMS010000002.1"/>
</dbReference>
<evidence type="ECO:0000256" key="1">
    <source>
        <dbReference type="ARBA" id="ARBA00022741"/>
    </source>
</evidence>
<evidence type="ECO:0000256" key="2">
    <source>
        <dbReference type="ARBA" id="ARBA00022755"/>
    </source>
</evidence>
<comment type="pathway">
    <text evidence="4">Purine metabolism.</text>
</comment>
<reference evidence="7 8" key="1">
    <citation type="submission" date="2023-01" db="EMBL/GenBank/DDBJ databases">
        <title>Psychrosphaera sp. nov., isolated from marine algae.</title>
        <authorList>
            <person name="Bayburt H."/>
            <person name="Choi B.J."/>
            <person name="Kim J.M."/>
            <person name="Choi D.G."/>
            <person name="Jeon C.O."/>
        </authorList>
    </citation>
    <scope>NUCLEOTIDE SEQUENCE [LARGE SCALE GENOMIC DNA]</scope>
    <source>
        <strain evidence="7 8">G1-22</strain>
    </source>
</reference>
<dbReference type="InterPro" id="IPR003135">
    <property type="entry name" value="ATP-grasp_carboxylate-amine"/>
</dbReference>
<dbReference type="SUPFAM" id="SSF56059">
    <property type="entry name" value="Glutathione synthetase ATP-binding domain-like"/>
    <property type="match status" value="1"/>
</dbReference>
<dbReference type="SUPFAM" id="SSF52440">
    <property type="entry name" value="PreATP-grasp domain"/>
    <property type="match status" value="1"/>
</dbReference>
<dbReference type="Gene3D" id="3.40.50.20">
    <property type="match status" value="1"/>
</dbReference>
<dbReference type="Gene3D" id="3.30.1490.20">
    <property type="entry name" value="ATP-grasp fold, A domain"/>
    <property type="match status" value="1"/>
</dbReference>
<keyword evidence="1 5" id="KW-0547">Nucleotide-binding</keyword>
<keyword evidence="3 5" id="KW-0067">ATP-binding</keyword>
<name>A0ABT5FCR5_9GAMM</name>
<dbReference type="InterPro" id="IPR016185">
    <property type="entry name" value="PreATP-grasp_dom_sf"/>
</dbReference>
<dbReference type="Proteomes" id="UP001528411">
    <property type="component" value="Unassembled WGS sequence"/>
</dbReference>
<evidence type="ECO:0000256" key="5">
    <source>
        <dbReference type="PROSITE-ProRule" id="PRU00409"/>
    </source>
</evidence>
<dbReference type="PROSITE" id="PS50975">
    <property type="entry name" value="ATP_GRASP"/>
    <property type="match status" value="1"/>
</dbReference>
<dbReference type="PANTHER" id="PTHR11609">
    <property type="entry name" value="PURINE BIOSYNTHESIS PROTEIN 6/7, PUR6/7"/>
    <property type="match status" value="1"/>
</dbReference>
<evidence type="ECO:0000256" key="4">
    <source>
        <dbReference type="ARBA" id="ARBA00025704"/>
    </source>
</evidence>
<protein>
    <submittedName>
        <fullName evidence="7">ATP-grasp domain-containing protein</fullName>
    </submittedName>
</protein>
<evidence type="ECO:0000259" key="6">
    <source>
        <dbReference type="PROSITE" id="PS50975"/>
    </source>
</evidence>
<evidence type="ECO:0000313" key="8">
    <source>
        <dbReference type="Proteomes" id="UP001528411"/>
    </source>
</evidence>
<accession>A0ABT5FCR5</accession>
<evidence type="ECO:0000256" key="3">
    <source>
        <dbReference type="ARBA" id="ARBA00022840"/>
    </source>
</evidence>
<sequence>MTHKFSGNADYLNNGNDLVVVLGHGQLARMMYLAASQLGINIIAVDADRLCCVNPVDKTVLAVDVETAFAHCIAITSEFEHLPKELLATAQATGKLRPGANSIAAGADRIVEKQLLSSLSIPNCTHRIIHSVDDLTEAYKTLGPKVILKTSRDGYDGYGQWRIFSERDFASISNELSTFDFGHMPLIAEQCIEFEREISLLGITDIKGKHHYYPLTENHHGDGQLVLSLAPAPNNSDELQNKAQQIHQSIANELNYVGVLAIELFQVGDTLLVNEIAPRVHNSGHWTQQGC</sequence>
<dbReference type="Pfam" id="PF22660">
    <property type="entry name" value="RS_preATP-grasp-like"/>
    <property type="match status" value="1"/>
</dbReference>
<dbReference type="Gene3D" id="3.30.470.20">
    <property type="entry name" value="ATP-grasp fold, B domain"/>
    <property type="match status" value="1"/>
</dbReference>
<dbReference type="Pfam" id="PF02222">
    <property type="entry name" value="ATP-grasp"/>
    <property type="match status" value="1"/>
</dbReference>
<gene>
    <name evidence="7" type="ORF">PN838_05910</name>
</gene>
<comment type="caution">
    <text evidence="7">The sequence shown here is derived from an EMBL/GenBank/DDBJ whole genome shotgun (WGS) entry which is preliminary data.</text>
</comment>
<dbReference type="EMBL" id="JAQOMS010000002">
    <property type="protein sequence ID" value="MDC2888380.1"/>
    <property type="molecule type" value="Genomic_DNA"/>
</dbReference>
<proteinExistence type="predicted"/>
<keyword evidence="2" id="KW-0658">Purine biosynthesis</keyword>